<dbReference type="Proteomes" id="UP000002009">
    <property type="component" value="Mitochondrion MT"/>
</dbReference>
<keyword evidence="4" id="KW-0812">Transmembrane</keyword>
<evidence type="ECO:0000313" key="5">
    <source>
        <dbReference type="EMBL" id="ACO55611.1"/>
    </source>
</evidence>
<organism evidence="5 6">
    <name type="scientific">Micromonas commoda (strain RCC299 / NOUM17 / CCMP2709)</name>
    <name type="common">Picoplanktonic green alga</name>
    <dbReference type="NCBI Taxonomy" id="296587"/>
    <lineage>
        <taxon>Eukaryota</taxon>
        <taxon>Viridiplantae</taxon>
        <taxon>Chlorophyta</taxon>
        <taxon>Mamiellophyceae</taxon>
        <taxon>Mamiellales</taxon>
        <taxon>Mamiellaceae</taxon>
        <taxon>Micromonas</taxon>
    </lineage>
</organism>
<dbReference type="GO" id="GO:1990904">
    <property type="term" value="C:ribonucleoprotein complex"/>
    <property type="evidence" value="ECO:0007669"/>
    <property type="project" value="UniProtKB-KW"/>
</dbReference>
<dbReference type="FunCoup" id="C1KRH9">
    <property type="interactions" value="114"/>
</dbReference>
<dbReference type="AlphaFoldDB" id="C1KRH9"/>
<dbReference type="Pfam" id="PF00410">
    <property type="entry name" value="Ribosomal_S8"/>
    <property type="match status" value="1"/>
</dbReference>
<keyword evidence="3" id="KW-0687">Ribonucleoprotein</keyword>
<dbReference type="InterPro" id="IPR000630">
    <property type="entry name" value="Ribosomal_uS8"/>
</dbReference>
<dbReference type="InParanoid" id="C1KRH9"/>
<dbReference type="KEGG" id="mis:MicpuN_mit64"/>
<evidence type="ECO:0000256" key="1">
    <source>
        <dbReference type="ARBA" id="ARBA00006471"/>
    </source>
</evidence>
<dbReference type="GO" id="GO:0005737">
    <property type="term" value="C:cytoplasm"/>
    <property type="evidence" value="ECO:0007669"/>
    <property type="project" value="UniProtKB-ARBA"/>
</dbReference>
<dbReference type="GO" id="GO:0003735">
    <property type="term" value="F:structural constituent of ribosome"/>
    <property type="evidence" value="ECO:0007669"/>
    <property type="project" value="InterPro"/>
</dbReference>
<keyword evidence="4" id="KW-1133">Transmembrane helix</keyword>
<name>C1KRH9_MICCC</name>
<keyword evidence="5" id="KW-0496">Mitochondrion</keyword>
<feature type="transmembrane region" description="Helical" evidence="4">
    <location>
        <begin position="29"/>
        <end position="51"/>
    </location>
</feature>
<dbReference type="RefSeq" id="YP_002860147.1">
    <property type="nucleotide sequence ID" value="NC_012643.1"/>
</dbReference>
<dbReference type="InterPro" id="IPR035987">
    <property type="entry name" value="Ribosomal_uS8_sf"/>
</dbReference>
<comment type="similarity">
    <text evidence="1">Belongs to the universal ribosomal protein uS8 family.</text>
</comment>
<dbReference type="FunFam" id="3.30.1490.10:FF:000001">
    <property type="entry name" value="30S ribosomal protein S8"/>
    <property type="match status" value="1"/>
</dbReference>
<evidence type="ECO:0000256" key="4">
    <source>
        <dbReference type="SAM" id="Phobius"/>
    </source>
</evidence>
<dbReference type="EMBL" id="FJ859351">
    <property type="protein sequence ID" value="ACO55611.1"/>
    <property type="molecule type" value="Genomic_DNA"/>
</dbReference>
<geneLocation type="mitochondrion" evidence="5"/>
<keyword evidence="4" id="KW-0472">Membrane</keyword>
<evidence type="ECO:0000313" key="6">
    <source>
        <dbReference type="Proteomes" id="UP000002009"/>
    </source>
</evidence>
<dbReference type="Gene3D" id="3.30.1490.10">
    <property type="match status" value="1"/>
</dbReference>
<gene>
    <name evidence="5" type="primary">rps8</name>
    <name evidence="5" type="ORF">MicpuN_mit64</name>
</gene>
<evidence type="ECO:0000256" key="3">
    <source>
        <dbReference type="ARBA" id="ARBA00023274"/>
    </source>
</evidence>
<dbReference type="OrthoDB" id="409928at2759"/>
<sequence>MDPISNILCTIRNGISAKKTYVSLPYGKIGWAICHVLYLYGYIHGMGIQLFGKHKRIVVVLLPQNEYTSYTKFTRISSPKKRVYMSVHELRSSIHSFHVRILSTPKGIMADKDAIKENVGGEVLFICN</sequence>
<proteinExistence type="inferred from homology"/>
<keyword evidence="6" id="KW-1185">Reference proteome</keyword>
<dbReference type="STRING" id="296587.C1KRH9"/>
<dbReference type="GO" id="GO:0006412">
    <property type="term" value="P:translation"/>
    <property type="evidence" value="ECO:0007669"/>
    <property type="project" value="InterPro"/>
</dbReference>
<dbReference type="GeneID" id="7804376"/>
<dbReference type="GO" id="GO:0005840">
    <property type="term" value="C:ribosome"/>
    <property type="evidence" value="ECO:0007669"/>
    <property type="project" value="UniProtKB-KW"/>
</dbReference>
<dbReference type="Gene3D" id="3.30.1370.30">
    <property type="match status" value="1"/>
</dbReference>
<keyword evidence="2 5" id="KW-0689">Ribosomal protein</keyword>
<accession>C1KRH9</accession>
<protein>
    <submittedName>
        <fullName evidence="5">Ribosomal protein S8</fullName>
    </submittedName>
</protein>
<reference evidence="5 6" key="2">
    <citation type="submission" date="2009-04" db="EMBL/GenBank/DDBJ databases">
        <title>Green evolution and dynamic adaptations revealed by genomes of the marine picoeukaryotes Micromonas.</title>
        <authorList>
            <person name="Worden A.Z."/>
            <person name="Lee J.-H."/>
            <person name="Mock T."/>
            <person name="Rouze P."/>
            <person name="Simmons M.P."/>
            <person name="Aerts A.L."/>
            <person name="Allen A.E."/>
            <person name="Cuvelier M.L."/>
            <person name="Derelle E."/>
            <person name="Everett M.V."/>
            <person name="Foulon E."/>
            <person name="Grimwood J."/>
            <person name="Gundlach H."/>
            <person name="Henrissat B."/>
            <person name="Napoli C."/>
            <person name="McDonald S.M."/>
            <person name="Schnitzler Parker M."/>
            <person name="Rombauts S."/>
            <person name="Salamov A."/>
            <person name="Von Dassow P."/>
            <person name="Badger J.H."/>
            <person name="Coutinho P.M."/>
            <person name="Demir E."/>
            <person name="Dubchak I."/>
            <person name="Gentemann C."/>
            <person name="Eikrem W."/>
            <person name="Gready J.E."/>
            <person name="John U."/>
            <person name="Lanier W."/>
            <person name="Lindquist E.A."/>
            <person name="Lucas S."/>
            <person name="Mayer K.F.X."/>
            <person name="Moreau H."/>
            <person name="Not F."/>
            <person name="Otillar R."/>
            <person name="Panaud O."/>
            <person name="Pangilinan J."/>
            <person name="Paulsen I."/>
            <person name="Piegu B."/>
            <person name="Poliakov A."/>
            <person name="Robbens S."/>
            <person name="Schmutz J."/>
            <person name="Toulza E."/>
            <person name="Wyss T."/>
            <person name="Zelensky A."/>
            <person name="Zhou K."/>
            <person name="Armbrust E.V."/>
            <person name="Bhattacharya D."/>
            <person name="Goodenough U.W."/>
            <person name="Van de Peer Y."/>
            <person name="Grigoriev I.V."/>
        </authorList>
    </citation>
    <scope>NUCLEOTIDE SEQUENCE [LARGE SCALE GENOMIC DNA]</scope>
    <source>
        <strain evidence="6">RCC299 / NOUM17</strain>
    </source>
</reference>
<reference evidence="5 6" key="1">
    <citation type="submission" date="2009-03" db="EMBL/GenBank/DDBJ databases">
        <authorList>
            <consortium name="Micromonas genome consortium"/>
            <person name="Robbens S."/>
            <person name="Rombauts S."/>
            <person name="Lucas S."/>
            <person name="Glavina del Rio T."/>
            <person name="Tice H."/>
            <person name="Bruce D."/>
            <person name="Pitluck S."/>
            <person name="Van de Peer Y."/>
            <person name="Zhou K."/>
            <person name="Grimwood J."/>
            <person name="Grigoriev I.V."/>
            <person name="Cuvelier M.L."/>
            <person name="Worden A.Z."/>
        </authorList>
    </citation>
    <scope>NUCLEOTIDE SEQUENCE [LARGE SCALE GENOMIC DNA]</scope>
    <source>
        <strain evidence="6">RCC299 / NOUM17</strain>
    </source>
</reference>
<dbReference type="SUPFAM" id="SSF56047">
    <property type="entry name" value="Ribosomal protein S8"/>
    <property type="match status" value="1"/>
</dbReference>
<evidence type="ECO:0000256" key="2">
    <source>
        <dbReference type="ARBA" id="ARBA00022980"/>
    </source>
</evidence>